<evidence type="ECO:0000313" key="3">
    <source>
        <dbReference type="Proteomes" id="UP001162972"/>
    </source>
</evidence>
<evidence type="ECO:0000256" key="1">
    <source>
        <dbReference type="SAM" id="MobiDB-lite"/>
    </source>
</evidence>
<feature type="region of interest" description="Disordered" evidence="1">
    <location>
        <begin position="56"/>
        <end position="82"/>
    </location>
</feature>
<dbReference type="AlphaFoldDB" id="A0AAD6JEL0"/>
<comment type="caution">
    <text evidence="2">The sequence shown here is derived from an EMBL/GenBank/DDBJ whole genome shotgun (WGS) entry which is preliminary data.</text>
</comment>
<organism evidence="2 3">
    <name type="scientific">Salix udensis</name>
    <dbReference type="NCBI Taxonomy" id="889485"/>
    <lineage>
        <taxon>Eukaryota</taxon>
        <taxon>Viridiplantae</taxon>
        <taxon>Streptophyta</taxon>
        <taxon>Embryophyta</taxon>
        <taxon>Tracheophyta</taxon>
        <taxon>Spermatophyta</taxon>
        <taxon>Magnoliopsida</taxon>
        <taxon>eudicotyledons</taxon>
        <taxon>Gunneridae</taxon>
        <taxon>Pentapetalae</taxon>
        <taxon>rosids</taxon>
        <taxon>fabids</taxon>
        <taxon>Malpighiales</taxon>
        <taxon>Salicaceae</taxon>
        <taxon>Saliceae</taxon>
        <taxon>Salix</taxon>
    </lineage>
</organism>
<feature type="compositionally biased region" description="Gly residues" evidence="1">
    <location>
        <begin position="141"/>
        <end position="162"/>
    </location>
</feature>
<dbReference type="EMBL" id="JAPFFJ010000017">
    <property type="protein sequence ID" value="KAJ6403641.1"/>
    <property type="molecule type" value="Genomic_DNA"/>
</dbReference>
<evidence type="ECO:0000313" key="2">
    <source>
        <dbReference type="EMBL" id="KAJ6403641.1"/>
    </source>
</evidence>
<gene>
    <name evidence="2" type="ORF">OIU84_011945</name>
</gene>
<reference evidence="2 3" key="1">
    <citation type="journal article" date="2023" name="Int. J. Mol. Sci.">
        <title>De Novo Assembly and Annotation of 11 Diverse Shrub Willow (Salix) Genomes Reveals Novel Gene Organization in Sex-Linked Regions.</title>
        <authorList>
            <person name="Hyden B."/>
            <person name="Feng K."/>
            <person name="Yates T.B."/>
            <person name="Jawdy S."/>
            <person name="Cereghino C."/>
            <person name="Smart L.B."/>
            <person name="Muchero W."/>
        </authorList>
    </citation>
    <scope>NUCLEOTIDE SEQUENCE [LARGE SCALE GENOMIC DNA]</scope>
    <source>
        <tissue evidence="2">Shoot tip</tissue>
    </source>
</reference>
<dbReference type="Proteomes" id="UP001162972">
    <property type="component" value="Chromosome 2"/>
</dbReference>
<protein>
    <submittedName>
        <fullName evidence="2">Uncharacterized protein</fullName>
    </submittedName>
</protein>
<name>A0AAD6JEL0_9ROSI</name>
<sequence>MGTFKGLLDYYSNSNDEQCYNSNQTRKVSGRSKCLMLETIPSFSFNNLRGCYEDDDEEYEDQSYAQDEEERAGLEDEVETEKGHFGLSNKMENMVLAEEVRVMDRIWNVNLEEKRERSSEEMHLARGPGIDCGGNGNGGWGGFGGRSGGGSGGEFDSGGGDGGDMHGTEEYYKRMVQENPWQPFGFEKLCSIFVSDKERPSGSRGVLLKSYLSRS</sequence>
<feature type="region of interest" description="Disordered" evidence="1">
    <location>
        <begin position="141"/>
        <end position="165"/>
    </location>
</feature>
<proteinExistence type="predicted"/>
<feature type="compositionally biased region" description="Acidic residues" evidence="1">
    <location>
        <begin position="56"/>
        <end position="79"/>
    </location>
</feature>
<accession>A0AAD6JEL0</accession>
<keyword evidence="3" id="KW-1185">Reference proteome</keyword>